<dbReference type="InterPro" id="IPR030391">
    <property type="entry name" value="MeTrfase_TrmA_CS"/>
</dbReference>
<evidence type="ECO:0000313" key="6">
    <source>
        <dbReference type="EMBL" id="RQD74629.1"/>
    </source>
</evidence>
<dbReference type="PROSITE" id="PS51687">
    <property type="entry name" value="SAM_MT_RNA_M5U"/>
    <property type="match status" value="1"/>
</dbReference>
<comment type="caution">
    <text evidence="6">The sequence shown here is derived from an EMBL/GenBank/DDBJ whole genome shotgun (WGS) entry which is preliminary data.</text>
</comment>
<name>A0A424YC98_9FIRM</name>
<reference evidence="6 7" key="1">
    <citation type="submission" date="2018-08" db="EMBL/GenBank/DDBJ databases">
        <title>The metabolism and importance of syntrophic acetate oxidation coupled to methane or sulfide production in haloalkaline environments.</title>
        <authorList>
            <person name="Timmers P.H.A."/>
            <person name="Vavourakis C.D."/>
            <person name="Sorokin D.Y."/>
            <person name="Sinninghe Damste J.S."/>
            <person name="Muyzer G."/>
            <person name="Stams A.J.M."/>
            <person name="Plugge C.M."/>
        </authorList>
    </citation>
    <scope>NUCLEOTIDE SEQUENCE [LARGE SCALE GENOMIC DNA]</scope>
    <source>
        <strain evidence="6">MSAO_Bac1</strain>
    </source>
</reference>
<dbReference type="EC" id="2.1.1.190" evidence="6"/>
<feature type="active site" description="Nucleophile" evidence="4">
    <location>
        <position position="345"/>
    </location>
</feature>
<evidence type="ECO:0000256" key="3">
    <source>
        <dbReference type="ARBA" id="ARBA00022691"/>
    </source>
</evidence>
<keyword evidence="2 4" id="KW-0808">Transferase</keyword>
<dbReference type="GO" id="GO:0070041">
    <property type="term" value="F:rRNA (uridine-C5-)-methyltransferase activity"/>
    <property type="evidence" value="ECO:0007669"/>
    <property type="project" value="TreeGrafter"/>
</dbReference>
<sequence>APSRVKAPCPYYPECGGCQLQHINYAEQLNHKTRLVKETLSRLGNISPEIVKDTLGMDNPWHYRNKAQFQVVPQDKGMAVGFFASGTHKAVDIDNCLLQQEEINKALKALKKVISSLEIPPYNRKTGKGILRQAVLKTSSSTGEVMIILVTKGKKLPSRKRIVTGLRKNIPNLVSLVQNINNHRVKETMGPEDILLYGRPYIEERIGDLNYIVSPQAFFQVNPIQTHILYDLVLNKARLRGTEIVMDLYCGTGSIGIFTASQAARIYGIESNPSALEDARTNTRLNQINNIKLYEGKVEKILPLLTRKGVKPHVVILDPPRQGCDRQLVHQLLKTKPPKIIYVSCNPSTLARDLAILTKTSYEAVNIQPIDMFPQTSHVECVAYVRKINGD</sequence>
<organism evidence="6 7">
    <name type="scientific">Candidatus Syntrophonatronum acetioxidans</name>
    <dbReference type="NCBI Taxonomy" id="1795816"/>
    <lineage>
        <taxon>Bacteria</taxon>
        <taxon>Bacillati</taxon>
        <taxon>Bacillota</taxon>
        <taxon>Clostridia</taxon>
        <taxon>Eubacteriales</taxon>
        <taxon>Syntrophomonadaceae</taxon>
        <taxon>Candidatus Syntrophonatronum</taxon>
    </lineage>
</organism>
<proteinExistence type="inferred from homology"/>
<accession>A0A424YC98</accession>
<dbReference type="EMBL" id="QZAA01000198">
    <property type="protein sequence ID" value="RQD74629.1"/>
    <property type="molecule type" value="Genomic_DNA"/>
</dbReference>
<feature type="active site" evidence="5">
    <location>
        <position position="345"/>
    </location>
</feature>
<evidence type="ECO:0000313" key="7">
    <source>
        <dbReference type="Proteomes" id="UP000285138"/>
    </source>
</evidence>
<dbReference type="InterPro" id="IPR010280">
    <property type="entry name" value="U5_MeTrfase_fam"/>
</dbReference>
<dbReference type="AlphaFoldDB" id="A0A424YC98"/>
<evidence type="ECO:0000256" key="2">
    <source>
        <dbReference type="ARBA" id="ARBA00022679"/>
    </source>
</evidence>
<comment type="similarity">
    <text evidence="4">Belongs to the class I-like SAM-binding methyltransferase superfamily. RNA M5U methyltransferase family.</text>
</comment>
<dbReference type="FunFam" id="2.40.50.1070:FF:000003">
    <property type="entry name" value="23S rRNA (Uracil-5-)-methyltransferase RumA"/>
    <property type="match status" value="1"/>
</dbReference>
<dbReference type="FunFam" id="3.40.50.150:FF:000009">
    <property type="entry name" value="23S rRNA (Uracil(1939)-C(5))-methyltransferase RlmD"/>
    <property type="match status" value="1"/>
</dbReference>
<dbReference type="Gene3D" id="3.40.50.150">
    <property type="entry name" value="Vaccinia Virus protein VP39"/>
    <property type="match status" value="1"/>
</dbReference>
<feature type="binding site" evidence="4">
    <location>
        <position position="318"/>
    </location>
    <ligand>
        <name>S-adenosyl-L-methionine</name>
        <dbReference type="ChEBI" id="CHEBI:59789"/>
    </ligand>
</feature>
<gene>
    <name evidence="6" type="primary">rlmD</name>
    <name evidence="6" type="ORF">D5R97_07560</name>
</gene>
<feature type="non-terminal residue" evidence="6">
    <location>
        <position position="1"/>
    </location>
</feature>
<dbReference type="PROSITE" id="PS01230">
    <property type="entry name" value="TRMA_1"/>
    <property type="match status" value="1"/>
</dbReference>
<feature type="binding site" evidence="4">
    <location>
        <position position="270"/>
    </location>
    <ligand>
        <name>S-adenosyl-L-methionine</name>
        <dbReference type="ChEBI" id="CHEBI:59789"/>
    </ligand>
</feature>
<evidence type="ECO:0000256" key="1">
    <source>
        <dbReference type="ARBA" id="ARBA00022603"/>
    </source>
</evidence>
<feature type="binding site" evidence="4">
    <location>
        <position position="249"/>
    </location>
    <ligand>
        <name>S-adenosyl-L-methionine</name>
        <dbReference type="ChEBI" id="CHEBI:59789"/>
    </ligand>
</feature>
<dbReference type="CDD" id="cd02440">
    <property type="entry name" value="AdoMet_MTases"/>
    <property type="match status" value="1"/>
</dbReference>
<dbReference type="Proteomes" id="UP000285138">
    <property type="component" value="Unassembled WGS sequence"/>
</dbReference>
<dbReference type="SUPFAM" id="SSF53335">
    <property type="entry name" value="S-adenosyl-L-methionine-dependent methyltransferases"/>
    <property type="match status" value="1"/>
</dbReference>
<keyword evidence="1 4" id="KW-0489">Methyltransferase</keyword>
<dbReference type="PANTHER" id="PTHR11061:SF30">
    <property type="entry name" value="TRNA (URACIL(54)-C(5))-METHYLTRANSFERASE"/>
    <property type="match status" value="1"/>
</dbReference>
<dbReference type="NCBIfam" id="TIGR00479">
    <property type="entry name" value="rumA"/>
    <property type="match status" value="1"/>
</dbReference>
<dbReference type="Pfam" id="PF05958">
    <property type="entry name" value="tRNA_U5-meth_tr"/>
    <property type="match status" value="1"/>
</dbReference>
<evidence type="ECO:0000256" key="5">
    <source>
        <dbReference type="PROSITE-ProRule" id="PRU10015"/>
    </source>
</evidence>
<dbReference type="GO" id="GO:0070475">
    <property type="term" value="P:rRNA base methylation"/>
    <property type="evidence" value="ECO:0007669"/>
    <property type="project" value="TreeGrafter"/>
</dbReference>
<feature type="binding site" evidence="4">
    <location>
        <position position="220"/>
    </location>
    <ligand>
        <name>S-adenosyl-L-methionine</name>
        <dbReference type="ChEBI" id="CHEBI:59789"/>
    </ligand>
</feature>
<evidence type="ECO:0000256" key="4">
    <source>
        <dbReference type="PROSITE-ProRule" id="PRU01024"/>
    </source>
</evidence>
<dbReference type="PANTHER" id="PTHR11061">
    <property type="entry name" value="RNA M5U METHYLTRANSFERASE"/>
    <property type="match status" value="1"/>
</dbReference>
<keyword evidence="3 4" id="KW-0949">S-adenosyl-L-methionine</keyword>
<dbReference type="PROSITE" id="PS01231">
    <property type="entry name" value="TRMA_2"/>
    <property type="match status" value="1"/>
</dbReference>
<protein>
    <submittedName>
        <fullName evidence="6">23S rRNA (Uracil(1939)-C(5))-methyltransferase RlmD</fullName>
        <ecNumber evidence="6">2.1.1.190</ecNumber>
    </submittedName>
</protein>
<dbReference type="InterPro" id="IPR030390">
    <property type="entry name" value="MeTrfase_TrmA_AS"/>
</dbReference>
<dbReference type="InterPro" id="IPR029063">
    <property type="entry name" value="SAM-dependent_MTases_sf"/>
</dbReference>
<dbReference type="Gene3D" id="2.40.50.1070">
    <property type="match status" value="1"/>
</dbReference>